<feature type="region of interest" description="Disordered" evidence="1">
    <location>
        <begin position="607"/>
        <end position="690"/>
    </location>
</feature>
<feature type="compositionally biased region" description="Basic and acidic residues" evidence="1">
    <location>
        <begin position="464"/>
        <end position="475"/>
    </location>
</feature>
<feature type="compositionally biased region" description="Basic and acidic residues" evidence="1">
    <location>
        <begin position="782"/>
        <end position="794"/>
    </location>
</feature>
<feature type="compositionally biased region" description="Low complexity" evidence="1">
    <location>
        <begin position="135"/>
        <end position="144"/>
    </location>
</feature>
<comment type="caution">
    <text evidence="2">The sequence shown here is derived from an EMBL/GenBank/DDBJ whole genome shotgun (WGS) entry which is preliminary data.</text>
</comment>
<sequence length="821" mass="88532">MDPTEADVANLSTSYPFTSPSVLSSSRSAGPQTLGSPVIQPHCPEKIFRQRPGATISRPDSPSPFLRQISNGSQHGIGSTQSSPTLQYLSPPIIDSGGETPPYRPDPDDYFSLNMLVHRRKHKTGHRQSDRSGSRDASGSGSTSLHPNDETQSRSPDALACREFKAMNHHGDLLDSALRTLKSSREKSSEQNATNRSLIPAADQRRPRVSLNSRVSSDPTASNSLVSSDAKESRYGQSSPEHDSIARLGPKRSTLRKRRANNSSEGSGSAKGKGKSTGKLEKPATIVLRKATVLCGATSAVTDHDLQTPARLVIDPEAPTSTSKDLPQDFTADHSGSHAQPPEGLSLLMQRGASNGDAGNHANKKAGFEQERVKAPERLFITSSLARQSIAADPAITAHTAPRTFSITAASQRSSLSPPAQLRRKSAVNIFARGSVHEVIWKEDESVSGCSSDDYSPSPPLSRTDTRIEDGKVDASSRSPVLAETLSASPPSFTVTEMPLKVSPDMAEGKYTRTANMDQDLFGWSWSRRPSTDMNAKAVSANVFGEATPIDSPQEHRLRKKSTPWRKRSIFIPNVDSSSPRSERKPSDWQKSLPASITFIQAEHTPFIGITPPTPKELATSSPPGGPGKRRRSSSIRSHPYDLARVGQESTEGCAIGSSSHKRRMSHRTLHRRISQPGSEQSKIHSRKTSLMRRISSAVYLQSQAETRALPVDNAPSSKSADTRPYFTQMPGSGPVPLVLTAEPAAEEACRHGSGKSDRPRSDGAGSTFITEPLRLVGTPDARADCESCKKRPMSESTSAEDLPSPGFSSALCKVMLALDF</sequence>
<feature type="region of interest" description="Disordered" evidence="1">
    <location>
        <begin position="182"/>
        <end position="283"/>
    </location>
</feature>
<name>A0A5M8PH25_9LECA</name>
<dbReference type="Proteomes" id="UP000324767">
    <property type="component" value="Unassembled WGS sequence"/>
</dbReference>
<dbReference type="AlphaFoldDB" id="A0A5M8PH25"/>
<feature type="region of interest" description="Disordered" evidence="1">
    <location>
        <begin position="547"/>
        <end position="590"/>
    </location>
</feature>
<feature type="region of interest" description="Disordered" evidence="1">
    <location>
        <begin position="447"/>
        <end position="480"/>
    </location>
</feature>
<feature type="compositionally biased region" description="Basic residues" evidence="1">
    <location>
        <begin position="249"/>
        <end position="260"/>
    </location>
</feature>
<protein>
    <submittedName>
        <fullName evidence="2">Uncharacterized protein</fullName>
    </submittedName>
</protein>
<feature type="region of interest" description="Disordered" evidence="1">
    <location>
        <begin position="1"/>
        <end position="157"/>
    </location>
</feature>
<feature type="compositionally biased region" description="Polar residues" evidence="1">
    <location>
        <begin position="210"/>
        <end position="227"/>
    </location>
</feature>
<feature type="compositionally biased region" description="Polar residues" evidence="1">
    <location>
        <begin position="10"/>
        <end position="35"/>
    </location>
</feature>
<feature type="compositionally biased region" description="Polar residues" evidence="1">
    <location>
        <begin position="68"/>
        <end position="88"/>
    </location>
</feature>
<feature type="compositionally biased region" description="Basic and acidic residues" evidence="1">
    <location>
        <begin position="748"/>
        <end position="762"/>
    </location>
</feature>
<feature type="compositionally biased region" description="Low complexity" evidence="1">
    <location>
        <begin position="447"/>
        <end position="456"/>
    </location>
</feature>
<evidence type="ECO:0000256" key="1">
    <source>
        <dbReference type="SAM" id="MobiDB-lite"/>
    </source>
</evidence>
<dbReference type="OrthoDB" id="5414327at2759"/>
<proteinExistence type="predicted"/>
<feature type="compositionally biased region" description="Basic residues" evidence="1">
    <location>
        <begin position="117"/>
        <end position="126"/>
    </location>
</feature>
<dbReference type="EMBL" id="VXIT01000015">
    <property type="protein sequence ID" value="KAA6408064.1"/>
    <property type="molecule type" value="Genomic_DNA"/>
</dbReference>
<feature type="compositionally biased region" description="Basic residues" evidence="1">
    <location>
        <begin position="660"/>
        <end position="674"/>
    </location>
</feature>
<gene>
    <name evidence="2" type="ORF">FRX48_08415</name>
</gene>
<evidence type="ECO:0000313" key="3">
    <source>
        <dbReference type="Proteomes" id="UP000324767"/>
    </source>
</evidence>
<feature type="region of interest" description="Disordered" evidence="1">
    <location>
        <begin position="746"/>
        <end position="805"/>
    </location>
</feature>
<feature type="region of interest" description="Disordered" evidence="1">
    <location>
        <begin position="308"/>
        <end position="371"/>
    </location>
</feature>
<feature type="compositionally biased region" description="Basic residues" evidence="1">
    <location>
        <begin position="557"/>
        <end position="569"/>
    </location>
</feature>
<evidence type="ECO:0000313" key="2">
    <source>
        <dbReference type="EMBL" id="KAA6408064.1"/>
    </source>
</evidence>
<accession>A0A5M8PH25</accession>
<feature type="compositionally biased region" description="Basic and acidic residues" evidence="1">
    <location>
        <begin position="229"/>
        <end position="245"/>
    </location>
</feature>
<organism evidence="2 3">
    <name type="scientific">Lasallia pustulata</name>
    <dbReference type="NCBI Taxonomy" id="136370"/>
    <lineage>
        <taxon>Eukaryota</taxon>
        <taxon>Fungi</taxon>
        <taxon>Dikarya</taxon>
        <taxon>Ascomycota</taxon>
        <taxon>Pezizomycotina</taxon>
        <taxon>Lecanoromycetes</taxon>
        <taxon>OSLEUM clade</taxon>
        <taxon>Umbilicariomycetidae</taxon>
        <taxon>Umbilicariales</taxon>
        <taxon>Umbilicariaceae</taxon>
        <taxon>Lasallia</taxon>
    </lineage>
</organism>
<reference evidence="2 3" key="1">
    <citation type="submission" date="2019-09" db="EMBL/GenBank/DDBJ databases">
        <title>The hologenome of the rock-dwelling lichen Lasallia pustulata.</title>
        <authorList>
            <person name="Greshake Tzovaras B."/>
            <person name="Segers F."/>
            <person name="Bicker A."/>
            <person name="Dal Grande F."/>
            <person name="Otte J."/>
            <person name="Hankeln T."/>
            <person name="Schmitt I."/>
            <person name="Ebersberger I."/>
        </authorList>
    </citation>
    <scope>NUCLEOTIDE SEQUENCE [LARGE SCALE GENOMIC DNA]</scope>
    <source>
        <strain evidence="2">A1-1</strain>
    </source>
</reference>